<proteinExistence type="predicted"/>
<protein>
    <submittedName>
        <fullName evidence="2">Uncharacterized protein</fullName>
    </submittedName>
</protein>
<feature type="region of interest" description="Disordered" evidence="1">
    <location>
        <begin position="150"/>
        <end position="178"/>
    </location>
</feature>
<reference evidence="2" key="1">
    <citation type="submission" date="2022-04" db="EMBL/GenBank/DDBJ databases">
        <title>Carnegiea gigantea Genome sequencing and assembly v2.</title>
        <authorList>
            <person name="Copetti D."/>
            <person name="Sanderson M.J."/>
            <person name="Burquez A."/>
            <person name="Wojciechowski M.F."/>
        </authorList>
    </citation>
    <scope>NUCLEOTIDE SEQUENCE</scope>
    <source>
        <strain evidence="2">SGP5-SGP5p</strain>
        <tissue evidence="2">Aerial part</tissue>
    </source>
</reference>
<gene>
    <name evidence="2" type="ORF">Cgig2_016917</name>
</gene>
<dbReference type="Proteomes" id="UP001153076">
    <property type="component" value="Unassembled WGS sequence"/>
</dbReference>
<sequence>MVASASGITKVYPAGRRYCFSRADLFNLPFRLSTDLPGPNGTSEEEELVDALSEDELLAELSDEELNEPVPEGTPTTTRPLIKARRLGNCGCRPSAWGLVSPLGTGWGVSRPSALLLAVSRTTDLHFISWPMKLRSPQCMVDTVHPNLKGSSKSAAVPSASDSEKHGHKTWKSLGRGRGGREALLQCQMKDSLM</sequence>
<evidence type="ECO:0000313" key="2">
    <source>
        <dbReference type="EMBL" id="KAJ8424648.1"/>
    </source>
</evidence>
<evidence type="ECO:0000313" key="3">
    <source>
        <dbReference type="Proteomes" id="UP001153076"/>
    </source>
</evidence>
<dbReference type="EMBL" id="JAKOGI010001628">
    <property type="protein sequence ID" value="KAJ8424648.1"/>
    <property type="molecule type" value="Genomic_DNA"/>
</dbReference>
<keyword evidence="3" id="KW-1185">Reference proteome</keyword>
<accession>A0A9Q1GR85</accession>
<name>A0A9Q1GR85_9CARY</name>
<comment type="caution">
    <text evidence="2">The sequence shown here is derived from an EMBL/GenBank/DDBJ whole genome shotgun (WGS) entry which is preliminary data.</text>
</comment>
<dbReference type="AlphaFoldDB" id="A0A9Q1GR85"/>
<organism evidence="2 3">
    <name type="scientific">Carnegiea gigantea</name>
    <dbReference type="NCBI Taxonomy" id="171969"/>
    <lineage>
        <taxon>Eukaryota</taxon>
        <taxon>Viridiplantae</taxon>
        <taxon>Streptophyta</taxon>
        <taxon>Embryophyta</taxon>
        <taxon>Tracheophyta</taxon>
        <taxon>Spermatophyta</taxon>
        <taxon>Magnoliopsida</taxon>
        <taxon>eudicotyledons</taxon>
        <taxon>Gunneridae</taxon>
        <taxon>Pentapetalae</taxon>
        <taxon>Caryophyllales</taxon>
        <taxon>Cactineae</taxon>
        <taxon>Cactaceae</taxon>
        <taxon>Cactoideae</taxon>
        <taxon>Echinocereeae</taxon>
        <taxon>Carnegiea</taxon>
    </lineage>
</organism>
<evidence type="ECO:0000256" key="1">
    <source>
        <dbReference type="SAM" id="MobiDB-lite"/>
    </source>
</evidence>